<feature type="transmembrane region" description="Helical" evidence="7">
    <location>
        <begin position="178"/>
        <end position="199"/>
    </location>
</feature>
<feature type="transmembrane region" description="Helical" evidence="7">
    <location>
        <begin position="99"/>
        <end position="116"/>
    </location>
</feature>
<sequence length="306" mass="34128">MNIETKRNIGAKSALFGASLIWGSSFLIVKTSMDVMDPHVLLGLRFMTGCLLLVIIFYKKLKALNMDYLKKGAIIGICLFLGYSLQTIGITGTTPGKNAFLTAIYCVIVPFLYWIVDKHKPDIYNYTAAIISIVGIGLVSLNGAFKIEYGDAFTLAGGIFFAAHMVAVAKYSKDKEPVLITILQFFYAAVFSWIIAFLFEDMPKSINMETINGLLYLSVFATMIALLLQNIGQKYTKPAPASIILSLEAVFGVLFSVIFYKEEITPKLLLGFFLIFVAIIISETKLYFLKKDRKSLELILEESNKY</sequence>
<evidence type="ECO:0000313" key="9">
    <source>
        <dbReference type="EMBL" id="MBH1941410.1"/>
    </source>
</evidence>
<feature type="domain" description="EamA" evidence="8">
    <location>
        <begin position="150"/>
        <end position="281"/>
    </location>
</feature>
<dbReference type="InterPro" id="IPR000620">
    <property type="entry name" value="EamA_dom"/>
</dbReference>
<comment type="subcellular location">
    <subcellularLocation>
        <location evidence="1">Cell membrane</location>
        <topology evidence="1">Multi-pass membrane protein</topology>
    </subcellularLocation>
</comment>
<evidence type="ECO:0000256" key="6">
    <source>
        <dbReference type="ARBA" id="ARBA00023136"/>
    </source>
</evidence>
<feature type="transmembrane region" description="Helical" evidence="7">
    <location>
        <begin position="153"/>
        <end position="171"/>
    </location>
</feature>
<dbReference type="PANTHER" id="PTHR42920">
    <property type="entry name" value="OS03G0707200 PROTEIN-RELATED"/>
    <property type="match status" value="1"/>
</dbReference>
<comment type="caution">
    <text evidence="9">The sequence shown here is derived from an EMBL/GenBank/DDBJ whole genome shotgun (WGS) entry which is preliminary data.</text>
</comment>
<keyword evidence="6 7" id="KW-0472">Membrane</keyword>
<keyword evidence="10" id="KW-1185">Reference proteome</keyword>
<dbReference type="AlphaFoldDB" id="A0A8J7KWJ2"/>
<feature type="transmembrane region" description="Helical" evidence="7">
    <location>
        <begin position="240"/>
        <end position="260"/>
    </location>
</feature>
<dbReference type="RefSeq" id="WP_197661628.1">
    <property type="nucleotide sequence ID" value="NZ_JAEAGR010000011.1"/>
</dbReference>
<feature type="transmembrane region" description="Helical" evidence="7">
    <location>
        <begin position="9"/>
        <end position="28"/>
    </location>
</feature>
<evidence type="ECO:0000256" key="4">
    <source>
        <dbReference type="ARBA" id="ARBA00022692"/>
    </source>
</evidence>
<dbReference type="GO" id="GO:0005886">
    <property type="term" value="C:plasma membrane"/>
    <property type="evidence" value="ECO:0007669"/>
    <property type="project" value="UniProtKB-SubCell"/>
</dbReference>
<organism evidence="9 10">
    <name type="scientific">Mobilitalea sibirica</name>
    <dbReference type="NCBI Taxonomy" id="1462919"/>
    <lineage>
        <taxon>Bacteria</taxon>
        <taxon>Bacillati</taxon>
        <taxon>Bacillota</taxon>
        <taxon>Clostridia</taxon>
        <taxon>Lachnospirales</taxon>
        <taxon>Lachnospiraceae</taxon>
        <taxon>Mobilitalea</taxon>
    </lineage>
</organism>
<protein>
    <submittedName>
        <fullName evidence="9">DMT family transporter</fullName>
    </submittedName>
</protein>
<feature type="transmembrane region" description="Helical" evidence="7">
    <location>
        <begin position="123"/>
        <end position="141"/>
    </location>
</feature>
<evidence type="ECO:0000256" key="1">
    <source>
        <dbReference type="ARBA" id="ARBA00004651"/>
    </source>
</evidence>
<evidence type="ECO:0000256" key="7">
    <source>
        <dbReference type="SAM" id="Phobius"/>
    </source>
</evidence>
<keyword evidence="5 7" id="KW-1133">Transmembrane helix</keyword>
<feature type="transmembrane region" description="Helical" evidence="7">
    <location>
        <begin position="266"/>
        <end position="288"/>
    </location>
</feature>
<keyword evidence="3" id="KW-1003">Cell membrane</keyword>
<gene>
    <name evidence="9" type="ORF">I5677_10950</name>
</gene>
<evidence type="ECO:0000313" key="10">
    <source>
        <dbReference type="Proteomes" id="UP000623269"/>
    </source>
</evidence>
<reference evidence="9" key="1">
    <citation type="submission" date="2020-12" db="EMBL/GenBank/DDBJ databases">
        <title>M. sibirica DSM 26468T genome.</title>
        <authorList>
            <person name="Thieme N."/>
            <person name="Rettenmaier R."/>
            <person name="Zverlov V."/>
            <person name="Liebl W."/>
        </authorList>
    </citation>
    <scope>NUCLEOTIDE SEQUENCE</scope>
    <source>
        <strain evidence="9">DSM 26468</strain>
    </source>
</reference>
<evidence type="ECO:0000256" key="5">
    <source>
        <dbReference type="ARBA" id="ARBA00022989"/>
    </source>
</evidence>
<name>A0A8J7KWJ2_9FIRM</name>
<evidence type="ECO:0000259" key="8">
    <source>
        <dbReference type="Pfam" id="PF00892"/>
    </source>
</evidence>
<accession>A0A8J7KWJ2</accession>
<feature type="transmembrane region" description="Helical" evidence="7">
    <location>
        <begin position="211"/>
        <end position="228"/>
    </location>
</feature>
<evidence type="ECO:0000256" key="2">
    <source>
        <dbReference type="ARBA" id="ARBA00007362"/>
    </source>
</evidence>
<evidence type="ECO:0000256" key="3">
    <source>
        <dbReference type="ARBA" id="ARBA00022475"/>
    </source>
</evidence>
<dbReference type="PANTHER" id="PTHR42920:SF5">
    <property type="entry name" value="EAMA DOMAIN-CONTAINING PROTEIN"/>
    <property type="match status" value="1"/>
</dbReference>
<comment type="similarity">
    <text evidence="2">Belongs to the EamA transporter family.</text>
</comment>
<dbReference type="Proteomes" id="UP000623269">
    <property type="component" value="Unassembled WGS sequence"/>
</dbReference>
<proteinExistence type="inferred from homology"/>
<feature type="transmembrane region" description="Helical" evidence="7">
    <location>
        <begin position="73"/>
        <end position="93"/>
    </location>
</feature>
<dbReference type="Pfam" id="PF00892">
    <property type="entry name" value="EamA"/>
    <property type="match status" value="2"/>
</dbReference>
<dbReference type="EMBL" id="JAEAGR010000011">
    <property type="protein sequence ID" value="MBH1941410.1"/>
    <property type="molecule type" value="Genomic_DNA"/>
</dbReference>
<keyword evidence="4 7" id="KW-0812">Transmembrane</keyword>
<feature type="transmembrane region" description="Helical" evidence="7">
    <location>
        <begin position="40"/>
        <end position="61"/>
    </location>
</feature>
<feature type="domain" description="EamA" evidence="8">
    <location>
        <begin position="15"/>
        <end position="140"/>
    </location>
</feature>
<dbReference type="InterPro" id="IPR037185">
    <property type="entry name" value="EmrE-like"/>
</dbReference>
<dbReference type="SUPFAM" id="SSF103481">
    <property type="entry name" value="Multidrug resistance efflux transporter EmrE"/>
    <property type="match status" value="2"/>
</dbReference>
<dbReference type="InterPro" id="IPR051258">
    <property type="entry name" value="Diverse_Substrate_Transporter"/>
</dbReference>